<sequence>METKKKARLVVLTGAGMSAESGISTFRDSNGLWENHRVEDVASIEGFERNPELVLDFYNARRRAYKGCDPNEGHRILAQLEEQYEVKIITQNVDDLHERAGSSSVIHLHGELMKNRSVCTDRVLYDVDLDNPDLHVGDLAPDGSQLRPFIVWFGEPVPMIEPAIQLAQTADIFVVVGTSLVVYPAAGLLNYVPRGCPIYLIDPQPVAATRAGVQHIQAKATTGLAQLRAVLLNRQ</sequence>
<comment type="caution">
    <text evidence="3 4">Lacks conserved residue(s) required for the propagation of feature annotation.</text>
</comment>
<comment type="caution">
    <text evidence="6">The sequence shown here is derived from an EMBL/GenBank/DDBJ whole genome shotgun (WGS) entry which is preliminary data.</text>
</comment>
<dbReference type="Pfam" id="PF02146">
    <property type="entry name" value="SIR2"/>
    <property type="match status" value="1"/>
</dbReference>
<feature type="binding site" evidence="3">
    <location>
        <position position="58"/>
    </location>
    <ligand>
        <name>substrate</name>
    </ligand>
</feature>
<comment type="domain">
    <text evidence="3">2 residues (Tyr-58 and Arg-61) present in a large hydrophobic pocket are probably involved in substrate specificity. They are important for desuccinylation activity, but dispensable for deacetylation activity.</text>
</comment>
<dbReference type="Gene3D" id="3.30.1600.10">
    <property type="entry name" value="SIR2/SIRT2 'Small Domain"/>
    <property type="match status" value="1"/>
</dbReference>
<evidence type="ECO:0000256" key="1">
    <source>
        <dbReference type="ARBA" id="ARBA00022679"/>
    </source>
</evidence>
<dbReference type="Proteomes" id="UP000030136">
    <property type="component" value="Unassembled WGS sequence"/>
</dbReference>
<comment type="catalytic activity">
    <reaction evidence="3">
        <text>N(6)-succinyl-L-lysyl-[protein] + NAD(+) + H2O = 2''-O-succinyl-ADP-D-ribose + nicotinamide + L-lysyl-[protein]</text>
        <dbReference type="Rhea" id="RHEA:47668"/>
        <dbReference type="Rhea" id="RHEA-COMP:9752"/>
        <dbReference type="Rhea" id="RHEA-COMP:11877"/>
        <dbReference type="ChEBI" id="CHEBI:15377"/>
        <dbReference type="ChEBI" id="CHEBI:17154"/>
        <dbReference type="ChEBI" id="CHEBI:29969"/>
        <dbReference type="ChEBI" id="CHEBI:57540"/>
        <dbReference type="ChEBI" id="CHEBI:87830"/>
        <dbReference type="ChEBI" id="CHEBI:87832"/>
    </reaction>
</comment>
<dbReference type="InterPro" id="IPR027546">
    <property type="entry name" value="Sirtuin_class_III"/>
</dbReference>
<dbReference type="AlphaFoldDB" id="A0AB34PFE1"/>
<evidence type="ECO:0000256" key="3">
    <source>
        <dbReference type="HAMAP-Rule" id="MF_01121"/>
    </source>
</evidence>
<protein>
    <recommendedName>
        <fullName evidence="3">NAD-dependent protein deacylase</fullName>
        <ecNumber evidence="3">2.3.1.286</ecNumber>
    </recommendedName>
    <alternativeName>
        <fullName evidence="3">Regulatory protein SIR2 homolog</fullName>
    </alternativeName>
</protein>
<dbReference type="InterPro" id="IPR029035">
    <property type="entry name" value="DHS-like_NAD/FAD-binding_dom"/>
</dbReference>
<keyword evidence="1" id="KW-0808">Transferase</keyword>
<dbReference type="GO" id="GO:0036055">
    <property type="term" value="F:protein-succinyllysine desuccinylase activity"/>
    <property type="evidence" value="ECO:0007669"/>
    <property type="project" value="UniProtKB-UniRule"/>
</dbReference>
<dbReference type="PANTHER" id="PTHR11085:SF4">
    <property type="entry name" value="NAD-DEPENDENT PROTEIN DEACYLASE"/>
    <property type="match status" value="1"/>
</dbReference>
<dbReference type="InterPro" id="IPR050134">
    <property type="entry name" value="NAD-dep_sirtuin_deacylases"/>
</dbReference>
<dbReference type="GO" id="GO:0036054">
    <property type="term" value="F:protein-malonyllysine demalonylase activity"/>
    <property type="evidence" value="ECO:0007669"/>
    <property type="project" value="InterPro"/>
</dbReference>
<dbReference type="Gene3D" id="3.40.50.1220">
    <property type="entry name" value="TPP-binding domain"/>
    <property type="match status" value="1"/>
</dbReference>
<evidence type="ECO:0000313" key="6">
    <source>
        <dbReference type="EMBL" id="KGN94173.1"/>
    </source>
</evidence>
<dbReference type="RefSeq" id="WP_036890035.1">
    <property type="nucleotide sequence ID" value="NZ_JQJC01000020.1"/>
</dbReference>
<comment type="catalytic activity">
    <reaction evidence="3">
        <text>N(6)-acetyl-L-lysyl-[protein] + NAD(+) + H2O = 2''-O-acetyl-ADP-D-ribose + nicotinamide + L-lysyl-[protein]</text>
        <dbReference type="Rhea" id="RHEA:43636"/>
        <dbReference type="Rhea" id="RHEA-COMP:9752"/>
        <dbReference type="Rhea" id="RHEA-COMP:10731"/>
        <dbReference type="ChEBI" id="CHEBI:15377"/>
        <dbReference type="ChEBI" id="CHEBI:17154"/>
        <dbReference type="ChEBI" id="CHEBI:29969"/>
        <dbReference type="ChEBI" id="CHEBI:57540"/>
        <dbReference type="ChEBI" id="CHEBI:61930"/>
        <dbReference type="ChEBI" id="CHEBI:83767"/>
        <dbReference type="EC" id="2.3.1.286"/>
    </reaction>
</comment>
<dbReference type="InterPro" id="IPR026591">
    <property type="entry name" value="Sirtuin_cat_small_dom_sf"/>
</dbReference>
<dbReference type="EMBL" id="JQJC01000020">
    <property type="protein sequence ID" value="KGN94173.1"/>
    <property type="molecule type" value="Genomic_DNA"/>
</dbReference>
<feature type="binding site" evidence="3">
    <location>
        <position position="220"/>
    </location>
    <ligand>
        <name>NAD(+)</name>
        <dbReference type="ChEBI" id="CHEBI:57540"/>
    </ligand>
</feature>
<evidence type="ECO:0000256" key="4">
    <source>
        <dbReference type="PROSITE-ProRule" id="PRU00236"/>
    </source>
</evidence>
<dbReference type="GO" id="GO:0017136">
    <property type="term" value="F:histone deacetylase activity, NAD-dependent"/>
    <property type="evidence" value="ECO:0007669"/>
    <property type="project" value="TreeGrafter"/>
</dbReference>
<feature type="binding site" evidence="3">
    <location>
        <begin position="91"/>
        <end position="94"/>
    </location>
    <ligand>
        <name>NAD(+)</name>
        <dbReference type="ChEBI" id="CHEBI:57540"/>
    </ligand>
</feature>
<evidence type="ECO:0000259" key="5">
    <source>
        <dbReference type="PROSITE" id="PS50305"/>
    </source>
</evidence>
<dbReference type="HAMAP" id="MF_01121">
    <property type="entry name" value="Sirtuin_ClassIII"/>
    <property type="match status" value="1"/>
</dbReference>
<dbReference type="CDD" id="cd01412">
    <property type="entry name" value="SIRT5_Af1_CobB"/>
    <property type="match status" value="1"/>
</dbReference>
<feature type="binding site" evidence="3">
    <location>
        <begin position="177"/>
        <end position="179"/>
    </location>
    <ligand>
        <name>NAD(+)</name>
        <dbReference type="ChEBI" id="CHEBI:57540"/>
    </ligand>
</feature>
<organism evidence="6 7">
    <name type="scientific">Porphyromonas crevioricanis</name>
    <dbReference type="NCBI Taxonomy" id="393921"/>
    <lineage>
        <taxon>Bacteria</taxon>
        <taxon>Pseudomonadati</taxon>
        <taxon>Bacteroidota</taxon>
        <taxon>Bacteroidia</taxon>
        <taxon>Bacteroidales</taxon>
        <taxon>Porphyromonadaceae</taxon>
        <taxon>Porphyromonas</taxon>
    </lineage>
</organism>
<feature type="binding site" evidence="3">
    <location>
        <begin position="14"/>
        <end position="33"/>
    </location>
    <ligand>
        <name>NAD(+)</name>
        <dbReference type="ChEBI" id="CHEBI:57540"/>
    </ligand>
</feature>
<dbReference type="GO" id="GO:0070403">
    <property type="term" value="F:NAD+ binding"/>
    <property type="evidence" value="ECO:0007669"/>
    <property type="project" value="UniProtKB-UniRule"/>
</dbReference>
<proteinExistence type="inferred from homology"/>
<dbReference type="GO" id="GO:0005737">
    <property type="term" value="C:cytoplasm"/>
    <property type="evidence" value="ECO:0007669"/>
    <property type="project" value="UniProtKB-SubCell"/>
</dbReference>
<comment type="similarity">
    <text evidence="3">Belongs to the sirtuin family. Class III subfamily.</text>
</comment>
<dbReference type="PANTHER" id="PTHR11085">
    <property type="entry name" value="NAD-DEPENDENT PROTEIN DEACYLASE SIRTUIN-5, MITOCHONDRIAL-RELATED"/>
    <property type="match status" value="1"/>
</dbReference>
<gene>
    <name evidence="3" type="primary">cobB</name>
    <name evidence="6" type="ORF">HQ38_06475</name>
</gene>
<keyword evidence="3" id="KW-0963">Cytoplasm</keyword>
<comment type="subcellular location">
    <subcellularLocation>
        <location evidence="3">Cytoplasm</location>
    </subcellularLocation>
</comment>
<evidence type="ECO:0000313" key="7">
    <source>
        <dbReference type="Proteomes" id="UP000030136"/>
    </source>
</evidence>
<feature type="binding site" evidence="3">
    <location>
        <position position="61"/>
    </location>
    <ligand>
        <name>substrate</name>
    </ligand>
</feature>
<comment type="function">
    <text evidence="3">NAD-dependent lysine deacetylase and desuccinylase that specifically removes acetyl and succinyl groups on target proteins. Modulates the activities of several proteins which are inactive in their acylated form.</text>
</comment>
<reference evidence="6 7" key="1">
    <citation type="submission" date="2014-08" db="EMBL/GenBank/DDBJ databases">
        <title>Porphyromonas crevioricanis strain:COT-253_OH1447 Genome sequencing.</title>
        <authorList>
            <person name="Wallis C."/>
            <person name="Deusch O."/>
            <person name="O'Flynn C."/>
            <person name="Davis I."/>
            <person name="Jospin G."/>
            <person name="Darling A.E."/>
            <person name="Coil D.A."/>
            <person name="Alexiev A."/>
            <person name="Horsfall A."/>
            <person name="Kirkwood N."/>
            <person name="Harris S."/>
            <person name="Eisen J.A."/>
        </authorList>
    </citation>
    <scope>NUCLEOTIDE SEQUENCE [LARGE SCALE GENOMIC DNA]</scope>
    <source>
        <strain evidence="7">COT-253 OH1447</strain>
    </source>
</reference>
<dbReference type="InterPro" id="IPR003000">
    <property type="entry name" value="Sirtuin"/>
</dbReference>
<accession>A0AB34PFE1</accession>
<name>A0AB34PFE1_9PORP</name>
<dbReference type="SUPFAM" id="SSF52467">
    <property type="entry name" value="DHS-like NAD/FAD-binding domain"/>
    <property type="match status" value="1"/>
</dbReference>
<keyword evidence="2 3" id="KW-0520">NAD</keyword>
<dbReference type="PROSITE" id="PS50305">
    <property type="entry name" value="SIRTUIN"/>
    <property type="match status" value="1"/>
</dbReference>
<evidence type="ECO:0000256" key="2">
    <source>
        <dbReference type="ARBA" id="ARBA00023027"/>
    </source>
</evidence>
<dbReference type="EC" id="2.3.1.286" evidence="3"/>
<feature type="domain" description="Deacetylase sirtuin-type" evidence="5">
    <location>
        <begin position="1"/>
        <end position="235"/>
    </location>
</feature>
<dbReference type="InterPro" id="IPR026590">
    <property type="entry name" value="Ssirtuin_cat_dom"/>
</dbReference>
<feature type="active site" description="Proton acceptor" evidence="3">
    <location>
        <position position="109"/>
    </location>
</feature>